<feature type="region of interest" description="Disordered" evidence="1">
    <location>
        <begin position="250"/>
        <end position="278"/>
    </location>
</feature>
<evidence type="ECO:0008006" key="4">
    <source>
        <dbReference type="Google" id="ProtNLM"/>
    </source>
</evidence>
<keyword evidence="3" id="KW-1185">Reference proteome</keyword>
<evidence type="ECO:0000256" key="1">
    <source>
        <dbReference type="SAM" id="MobiDB-lite"/>
    </source>
</evidence>
<organism evidence="2 3">
    <name type="scientific">Actinomadura violacea</name>
    <dbReference type="NCBI Taxonomy" id="2819934"/>
    <lineage>
        <taxon>Bacteria</taxon>
        <taxon>Bacillati</taxon>
        <taxon>Actinomycetota</taxon>
        <taxon>Actinomycetes</taxon>
        <taxon>Streptosporangiales</taxon>
        <taxon>Thermomonosporaceae</taxon>
        <taxon>Actinomadura</taxon>
    </lineage>
</organism>
<name>A0ABS3RUY9_9ACTN</name>
<accession>A0ABS3RUY9</accession>
<dbReference type="InterPro" id="IPR025660">
    <property type="entry name" value="Pept_his_AS"/>
</dbReference>
<dbReference type="Gene3D" id="3.90.70.10">
    <property type="entry name" value="Cysteine proteinases"/>
    <property type="match status" value="1"/>
</dbReference>
<protein>
    <recommendedName>
        <fullName evidence="4">Peptidase C39-like domain-containing protein</fullName>
    </recommendedName>
</protein>
<dbReference type="Proteomes" id="UP000680206">
    <property type="component" value="Unassembled WGS sequence"/>
</dbReference>
<evidence type="ECO:0000313" key="2">
    <source>
        <dbReference type="EMBL" id="MBO2459834.1"/>
    </source>
</evidence>
<dbReference type="EMBL" id="JAGEPF010000012">
    <property type="protein sequence ID" value="MBO2459834.1"/>
    <property type="molecule type" value="Genomic_DNA"/>
</dbReference>
<comment type="caution">
    <text evidence="2">The sequence shown here is derived from an EMBL/GenBank/DDBJ whole genome shotgun (WGS) entry which is preliminary data.</text>
</comment>
<reference evidence="2 3" key="1">
    <citation type="submission" date="2021-03" db="EMBL/GenBank/DDBJ databases">
        <title>Actinomadura violae sp. nov., isolated from lichen in Thailand.</title>
        <authorList>
            <person name="Kanchanasin P."/>
            <person name="Saeng-In P."/>
            <person name="Phongsopitanun W."/>
            <person name="Yuki M."/>
            <person name="Kudo T."/>
            <person name="Ohkuma M."/>
            <person name="Tanasupawat S."/>
        </authorList>
    </citation>
    <scope>NUCLEOTIDE SEQUENCE [LARGE SCALE GENOMIC DNA]</scope>
    <source>
        <strain evidence="2 3">LCR2-06</strain>
    </source>
</reference>
<gene>
    <name evidence="2" type="ORF">J4709_19830</name>
</gene>
<proteinExistence type="predicted"/>
<dbReference type="PROSITE" id="PS00639">
    <property type="entry name" value="THIOL_PROTEASE_HIS"/>
    <property type="match status" value="1"/>
</dbReference>
<dbReference type="RefSeq" id="WP_208242855.1">
    <property type="nucleotide sequence ID" value="NZ_JAGEPF010000012.1"/>
</dbReference>
<dbReference type="InterPro" id="IPR038765">
    <property type="entry name" value="Papain-like_cys_pep_sf"/>
</dbReference>
<feature type="compositionally biased region" description="Pro residues" evidence="1">
    <location>
        <begin position="254"/>
        <end position="275"/>
    </location>
</feature>
<dbReference type="SUPFAM" id="SSF54001">
    <property type="entry name" value="Cysteine proteinases"/>
    <property type="match status" value="1"/>
</dbReference>
<sequence length="296" mass="31746">MPGGLLPVTFRPGRRPPIRTRARVKLRPHLRTAMPPPASVNWFEHVAAWPMYMNDRIGDCAIVMEAHALQATSTYGSGSTISVSDDDVLPVYERVSGYNPDDPSSDVGCILQAVYADWRRTGIAGHKAAAFAEVEPSDLDEIKSAVYLLGTVGLGIVVTAQMMTDFDSGKDWTRAGGRSLGGHAVVIVGYDDTGVWIVTWGKVIKMTWSVFRRVVDEAWVAILPEWLDANGLDPLGVDLYGLGEELHALTGDPNPFPAPDPTPVAPGPAPAPGPDVDPSDVELAAALKKWLATTGL</sequence>
<evidence type="ECO:0000313" key="3">
    <source>
        <dbReference type="Proteomes" id="UP000680206"/>
    </source>
</evidence>